<evidence type="ECO:0000313" key="5">
    <source>
        <dbReference type="EMBL" id="PHT42509.1"/>
    </source>
</evidence>
<evidence type="ECO:0000256" key="1">
    <source>
        <dbReference type="ARBA" id="ARBA00005234"/>
    </source>
</evidence>
<proteinExistence type="inferred from homology"/>
<evidence type="ECO:0000259" key="4">
    <source>
        <dbReference type="Pfam" id="PF02902"/>
    </source>
</evidence>
<dbReference type="SUPFAM" id="SSF54001">
    <property type="entry name" value="Cysteine proteinases"/>
    <property type="match status" value="1"/>
</dbReference>
<keyword evidence="2" id="KW-0645">Protease</keyword>
<sequence>MTIGNLTGGATRWYRIGLLENGHYHLPGLCDALGANLLNASPILFSDFKMVEDGKYEFFPWGKVSFSRLMASLRQEYFMDKQLYRLGGIPQVLNVWMFELCSNVDTKVVVKEDAEQMSKEVDDYTCTNRKKVLVKEDLDSLESNIKTYVKTYIDMKFNDLEHAMNDRFSELLMSLQLKNKNMEKEHVAKQSLKGDQSSEDVVIFEGHSNPISPHFVMEKIEEMKKNIVQQNGQDGEPSADVVHDAVPTSVDSPMKEMDKSVEMEEDKVNQAPSPFKRLSHEVVTLTAKDVDVIMYYLRKKYKKMNFSINRYTTTDCFFKVYTDKTYVNYYEADVAVITLKDRCIRVYDSIASSWKRTKTSEIEELAIMILTYLQYSDFLEQKVPTDWTALASYKGKTERDPFQVEYISEIAQQDFGSLDCGVFLAVYAEYLSEGLGIPSSGVDA</sequence>
<dbReference type="OrthoDB" id="1939479at2759"/>
<dbReference type="InterPro" id="IPR003653">
    <property type="entry name" value="Peptidase_C48_C"/>
</dbReference>
<accession>A0A2G2WBF6</accession>
<dbReference type="EMBL" id="MLFT02000007">
    <property type="protein sequence ID" value="PHT42509.1"/>
    <property type="molecule type" value="Genomic_DNA"/>
</dbReference>
<dbReference type="GO" id="GO:0008234">
    <property type="term" value="F:cysteine-type peptidase activity"/>
    <property type="evidence" value="ECO:0007669"/>
    <property type="project" value="InterPro"/>
</dbReference>
<evidence type="ECO:0000256" key="3">
    <source>
        <dbReference type="ARBA" id="ARBA00022801"/>
    </source>
</evidence>
<gene>
    <name evidence="5" type="ORF">CQW23_16534</name>
</gene>
<reference evidence="5 6" key="1">
    <citation type="journal article" date="2017" name="Genome Biol.">
        <title>New reference genome sequences of hot pepper reveal the massive evolution of plant disease-resistance genes by retroduplication.</title>
        <authorList>
            <person name="Kim S."/>
            <person name="Park J."/>
            <person name="Yeom S.I."/>
            <person name="Kim Y.M."/>
            <person name="Seo E."/>
            <person name="Kim K.T."/>
            <person name="Kim M.S."/>
            <person name="Lee J.M."/>
            <person name="Cheong K."/>
            <person name="Shin H.S."/>
            <person name="Kim S.B."/>
            <person name="Han K."/>
            <person name="Lee J."/>
            <person name="Park M."/>
            <person name="Lee H.A."/>
            <person name="Lee H.Y."/>
            <person name="Lee Y."/>
            <person name="Oh S."/>
            <person name="Lee J.H."/>
            <person name="Choi E."/>
            <person name="Choi E."/>
            <person name="Lee S.E."/>
            <person name="Jeon J."/>
            <person name="Kim H."/>
            <person name="Choi G."/>
            <person name="Song H."/>
            <person name="Lee J."/>
            <person name="Lee S.C."/>
            <person name="Kwon J.K."/>
            <person name="Lee H.Y."/>
            <person name="Koo N."/>
            <person name="Hong Y."/>
            <person name="Kim R.W."/>
            <person name="Kang W.H."/>
            <person name="Huh J.H."/>
            <person name="Kang B.C."/>
            <person name="Yang T.J."/>
            <person name="Lee Y.H."/>
            <person name="Bennetzen J.L."/>
            <person name="Choi D."/>
        </authorList>
    </citation>
    <scope>NUCLEOTIDE SEQUENCE [LARGE SCALE GENOMIC DNA]</scope>
    <source>
        <strain evidence="6">cv. PBC81</strain>
    </source>
</reference>
<evidence type="ECO:0000313" key="6">
    <source>
        <dbReference type="Proteomes" id="UP000224567"/>
    </source>
</evidence>
<name>A0A2G2WBF6_CAPBA</name>
<keyword evidence="6" id="KW-1185">Reference proteome</keyword>
<feature type="domain" description="Ubiquitin-like protease family profile" evidence="4">
    <location>
        <begin position="335"/>
        <end position="434"/>
    </location>
</feature>
<evidence type="ECO:0000256" key="2">
    <source>
        <dbReference type="ARBA" id="ARBA00022670"/>
    </source>
</evidence>
<dbReference type="GO" id="GO:0006508">
    <property type="term" value="P:proteolysis"/>
    <property type="evidence" value="ECO:0007669"/>
    <property type="project" value="UniProtKB-KW"/>
</dbReference>
<dbReference type="InterPro" id="IPR038765">
    <property type="entry name" value="Papain-like_cys_pep_sf"/>
</dbReference>
<protein>
    <recommendedName>
        <fullName evidence="4">Ubiquitin-like protease family profile domain-containing protein</fullName>
    </recommendedName>
</protein>
<dbReference type="Pfam" id="PF02902">
    <property type="entry name" value="Peptidase_C48"/>
    <property type="match status" value="1"/>
</dbReference>
<dbReference type="PANTHER" id="PTHR48302:SF2">
    <property type="entry name" value="DUF1985 DOMAIN-CONTAINING PROTEIN"/>
    <property type="match status" value="1"/>
</dbReference>
<dbReference type="Proteomes" id="UP000224567">
    <property type="component" value="Unassembled WGS sequence"/>
</dbReference>
<reference evidence="6" key="2">
    <citation type="journal article" date="2017" name="J. Anim. Genet.">
        <title>Multiple reference genome sequences of hot pepper reveal the massive evolution of plant disease resistance genes by retroduplication.</title>
        <authorList>
            <person name="Kim S."/>
            <person name="Park J."/>
            <person name="Yeom S.-I."/>
            <person name="Kim Y.-M."/>
            <person name="Seo E."/>
            <person name="Kim K.-T."/>
            <person name="Kim M.-S."/>
            <person name="Lee J.M."/>
            <person name="Cheong K."/>
            <person name="Shin H.-S."/>
            <person name="Kim S.-B."/>
            <person name="Han K."/>
            <person name="Lee J."/>
            <person name="Park M."/>
            <person name="Lee H.-A."/>
            <person name="Lee H.-Y."/>
            <person name="Lee Y."/>
            <person name="Oh S."/>
            <person name="Lee J.H."/>
            <person name="Choi E."/>
            <person name="Choi E."/>
            <person name="Lee S.E."/>
            <person name="Jeon J."/>
            <person name="Kim H."/>
            <person name="Choi G."/>
            <person name="Song H."/>
            <person name="Lee J."/>
            <person name="Lee S.-C."/>
            <person name="Kwon J.-K."/>
            <person name="Lee H.-Y."/>
            <person name="Koo N."/>
            <person name="Hong Y."/>
            <person name="Kim R.W."/>
            <person name="Kang W.-H."/>
            <person name="Huh J.H."/>
            <person name="Kang B.-C."/>
            <person name="Yang T.-J."/>
            <person name="Lee Y.-H."/>
            <person name="Bennetzen J.L."/>
            <person name="Choi D."/>
        </authorList>
    </citation>
    <scope>NUCLEOTIDE SEQUENCE [LARGE SCALE GENOMIC DNA]</scope>
    <source>
        <strain evidence="6">cv. PBC81</strain>
    </source>
</reference>
<keyword evidence="3" id="KW-0378">Hydrolase</keyword>
<comment type="similarity">
    <text evidence="1">Belongs to the peptidase C48 family.</text>
</comment>
<dbReference type="Gene3D" id="3.40.395.10">
    <property type="entry name" value="Adenoviral Proteinase, Chain A"/>
    <property type="match status" value="1"/>
</dbReference>
<dbReference type="AlphaFoldDB" id="A0A2G2WBF6"/>
<comment type="caution">
    <text evidence="5">The sequence shown here is derived from an EMBL/GenBank/DDBJ whole genome shotgun (WGS) entry which is preliminary data.</text>
</comment>
<dbReference type="PANTHER" id="PTHR48302">
    <property type="entry name" value="ULP1 PROTEASE FAMILY, C-TERMINAL CATALYTIC DOMAIN CONTAINING PROTEIN"/>
    <property type="match status" value="1"/>
</dbReference>
<organism evidence="5 6">
    <name type="scientific">Capsicum baccatum</name>
    <name type="common">Peruvian pepper</name>
    <dbReference type="NCBI Taxonomy" id="33114"/>
    <lineage>
        <taxon>Eukaryota</taxon>
        <taxon>Viridiplantae</taxon>
        <taxon>Streptophyta</taxon>
        <taxon>Embryophyta</taxon>
        <taxon>Tracheophyta</taxon>
        <taxon>Spermatophyta</taxon>
        <taxon>Magnoliopsida</taxon>
        <taxon>eudicotyledons</taxon>
        <taxon>Gunneridae</taxon>
        <taxon>Pentapetalae</taxon>
        <taxon>asterids</taxon>
        <taxon>lamiids</taxon>
        <taxon>Solanales</taxon>
        <taxon>Solanaceae</taxon>
        <taxon>Solanoideae</taxon>
        <taxon>Capsiceae</taxon>
        <taxon>Capsicum</taxon>
    </lineage>
</organism>